<dbReference type="InterPro" id="IPR037523">
    <property type="entry name" value="VOC_core"/>
</dbReference>
<name>A0ABV2J3C8_9HYPH</name>
<dbReference type="Gene3D" id="3.10.180.10">
    <property type="entry name" value="2,3-Dihydroxybiphenyl 1,2-Dioxygenase, domain 1"/>
    <property type="match status" value="1"/>
</dbReference>
<evidence type="ECO:0000313" key="2">
    <source>
        <dbReference type="EMBL" id="MET3615262.1"/>
    </source>
</evidence>
<dbReference type="Proteomes" id="UP001549047">
    <property type="component" value="Unassembled WGS sequence"/>
</dbReference>
<organism evidence="2 3">
    <name type="scientific">Rhizobium aquaticum</name>
    <dbReference type="NCBI Taxonomy" id="1549636"/>
    <lineage>
        <taxon>Bacteria</taxon>
        <taxon>Pseudomonadati</taxon>
        <taxon>Pseudomonadota</taxon>
        <taxon>Alphaproteobacteria</taxon>
        <taxon>Hyphomicrobiales</taxon>
        <taxon>Rhizobiaceae</taxon>
        <taxon>Rhizobium/Agrobacterium group</taxon>
        <taxon>Rhizobium</taxon>
    </lineage>
</organism>
<proteinExistence type="predicted"/>
<sequence length="259" mass="29315">MAVLALDHVQLAIPEGGEDRARAFYAGLLGFREVDKPQSLAGRGGCWFEAGYARLHLGVEKDFRPALKAHPAILLDNLDIVCRILEGAGCRLQEDVGIAGYRRRHVFDPFGNRIELMQRLSGEMTGQTGDILQMWQTNGFAEPVRIEHRSELIMRHSDGLYDQAYNFMDYFFRDPHMGTEVRARSYEGDRDVVVFTRGLTLADYFLEDILCYLVPRFEKIKVLGNETAEGYEEPPEDLLRNAKARISSYLAANPTIAVL</sequence>
<dbReference type="PROSITE" id="PS51819">
    <property type="entry name" value="VOC"/>
    <property type="match status" value="1"/>
</dbReference>
<comment type="caution">
    <text evidence="2">The sequence shown here is derived from an EMBL/GenBank/DDBJ whole genome shotgun (WGS) entry which is preliminary data.</text>
</comment>
<dbReference type="SUPFAM" id="SSF54593">
    <property type="entry name" value="Glyoxalase/Bleomycin resistance protein/Dihydroxybiphenyl dioxygenase"/>
    <property type="match status" value="1"/>
</dbReference>
<dbReference type="Pfam" id="PF00903">
    <property type="entry name" value="Glyoxalase"/>
    <property type="match status" value="1"/>
</dbReference>
<protein>
    <submittedName>
        <fullName evidence="2">Catechol 2,3-dioxygenase-like lactoylglutathione lyase family enzyme</fullName>
    </submittedName>
</protein>
<dbReference type="PANTHER" id="PTHR39175">
    <property type="entry name" value="FAMILY PROTEIN, PUTATIVE (AFU_ORTHOLOGUE AFUA_3G15060)-RELATED"/>
    <property type="match status" value="1"/>
</dbReference>
<evidence type="ECO:0000313" key="3">
    <source>
        <dbReference type="Proteomes" id="UP001549047"/>
    </source>
</evidence>
<dbReference type="InterPro" id="IPR004360">
    <property type="entry name" value="Glyas_Fos-R_dOase_dom"/>
</dbReference>
<keyword evidence="3" id="KW-1185">Reference proteome</keyword>
<feature type="domain" description="VOC" evidence="1">
    <location>
        <begin position="5"/>
        <end position="119"/>
    </location>
</feature>
<evidence type="ECO:0000259" key="1">
    <source>
        <dbReference type="PROSITE" id="PS51819"/>
    </source>
</evidence>
<dbReference type="InterPro" id="IPR029068">
    <property type="entry name" value="Glyas_Bleomycin-R_OHBP_Dase"/>
</dbReference>
<reference evidence="2 3" key="1">
    <citation type="submission" date="2024-06" db="EMBL/GenBank/DDBJ databases">
        <title>Genomic Encyclopedia of Type Strains, Phase IV (KMG-IV): sequencing the most valuable type-strain genomes for metagenomic binning, comparative biology and taxonomic classification.</title>
        <authorList>
            <person name="Goeker M."/>
        </authorList>
    </citation>
    <scope>NUCLEOTIDE SEQUENCE [LARGE SCALE GENOMIC DNA]</scope>
    <source>
        <strain evidence="2 3">DSM 29780</strain>
    </source>
</reference>
<dbReference type="PANTHER" id="PTHR39175:SF1">
    <property type="entry name" value="FAMILY PROTEIN, PUTATIVE (AFU_ORTHOLOGUE AFUA_3G15060)-RELATED"/>
    <property type="match status" value="1"/>
</dbReference>
<dbReference type="EMBL" id="JBEPMB010000006">
    <property type="protein sequence ID" value="MET3615262.1"/>
    <property type="molecule type" value="Genomic_DNA"/>
</dbReference>
<gene>
    <name evidence="2" type="ORF">ABID16_003605</name>
</gene>
<accession>A0ABV2J3C8</accession>